<feature type="signal peptide" evidence="1">
    <location>
        <begin position="1"/>
        <end position="19"/>
    </location>
</feature>
<organism evidence="2 3">
    <name type="scientific">Piptocephalis cylindrospora</name>
    <dbReference type="NCBI Taxonomy" id="1907219"/>
    <lineage>
        <taxon>Eukaryota</taxon>
        <taxon>Fungi</taxon>
        <taxon>Fungi incertae sedis</taxon>
        <taxon>Zoopagomycota</taxon>
        <taxon>Zoopagomycotina</taxon>
        <taxon>Zoopagomycetes</taxon>
        <taxon>Zoopagales</taxon>
        <taxon>Piptocephalidaceae</taxon>
        <taxon>Piptocephalis</taxon>
    </lineage>
</organism>
<gene>
    <name evidence="2" type="ORF">BJ684DRAFT_22212</name>
</gene>
<keyword evidence="3" id="KW-1185">Reference proteome</keyword>
<dbReference type="EMBL" id="KZ989080">
    <property type="protein sequence ID" value="RKP11237.1"/>
    <property type="molecule type" value="Genomic_DNA"/>
</dbReference>
<sequence>MSITIGIAFGLLGTHGANGHVYPPHFKNYRCQSGDPAIPPEYEKQLPFDWEAYGEFSTGSIKDANKICRVLDPYGYASNDSSNQPFLTDQYQEWECKQAEDEQYPTFCSFPDTMKAFLSTPPYSGYHALHRRSL</sequence>
<name>A0A4P9XY05_9FUNG</name>
<keyword evidence="1" id="KW-0732">Signal</keyword>
<feature type="chain" id="PRO_5020867422" evidence="1">
    <location>
        <begin position="20"/>
        <end position="134"/>
    </location>
</feature>
<dbReference type="Proteomes" id="UP000267251">
    <property type="component" value="Unassembled WGS sequence"/>
</dbReference>
<evidence type="ECO:0000313" key="3">
    <source>
        <dbReference type="Proteomes" id="UP000267251"/>
    </source>
</evidence>
<proteinExistence type="predicted"/>
<dbReference type="AlphaFoldDB" id="A0A4P9XY05"/>
<evidence type="ECO:0000313" key="2">
    <source>
        <dbReference type="EMBL" id="RKP11237.1"/>
    </source>
</evidence>
<protein>
    <submittedName>
        <fullName evidence="2">Uncharacterized protein</fullName>
    </submittedName>
</protein>
<reference evidence="3" key="1">
    <citation type="journal article" date="2018" name="Nat. Microbiol.">
        <title>Leveraging single-cell genomics to expand the fungal tree of life.</title>
        <authorList>
            <person name="Ahrendt S.R."/>
            <person name="Quandt C.A."/>
            <person name="Ciobanu D."/>
            <person name="Clum A."/>
            <person name="Salamov A."/>
            <person name="Andreopoulos B."/>
            <person name="Cheng J.F."/>
            <person name="Woyke T."/>
            <person name="Pelin A."/>
            <person name="Henrissat B."/>
            <person name="Reynolds N.K."/>
            <person name="Benny G.L."/>
            <person name="Smith M.E."/>
            <person name="James T.Y."/>
            <person name="Grigoriev I.V."/>
        </authorList>
    </citation>
    <scope>NUCLEOTIDE SEQUENCE [LARGE SCALE GENOMIC DNA]</scope>
</reference>
<accession>A0A4P9XY05</accession>
<evidence type="ECO:0000256" key="1">
    <source>
        <dbReference type="SAM" id="SignalP"/>
    </source>
</evidence>